<feature type="compositionally biased region" description="Basic and acidic residues" evidence="3">
    <location>
        <begin position="256"/>
        <end position="295"/>
    </location>
</feature>
<keyword evidence="1 2" id="KW-0694">RNA-binding</keyword>
<organism evidence="5 6">
    <name type="scientific">Endocarpon pusillum</name>
    <dbReference type="NCBI Taxonomy" id="364733"/>
    <lineage>
        <taxon>Eukaryota</taxon>
        <taxon>Fungi</taxon>
        <taxon>Dikarya</taxon>
        <taxon>Ascomycota</taxon>
        <taxon>Pezizomycotina</taxon>
        <taxon>Eurotiomycetes</taxon>
        <taxon>Chaetothyriomycetidae</taxon>
        <taxon>Verrucariales</taxon>
        <taxon>Verrucariaceae</taxon>
        <taxon>Endocarpon</taxon>
    </lineage>
</organism>
<gene>
    <name evidence="5" type="ORF">GJ744_009768</name>
</gene>
<keyword evidence="6" id="KW-1185">Reference proteome</keyword>
<reference evidence="5" key="1">
    <citation type="submission" date="2020-02" db="EMBL/GenBank/DDBJ databases">
        <authorList>
            <person name="Palmer J.M."/>
        </authorList>
    </citation>
    <scope>NUCLEOTIDE SEQUENCE</scope>
    <source>
        <strain evidence="5">EPUS1.4</strain>
        <tissue evidence="5">Thallus</tissue>
    </source>
</reference>
<dbReference type="Gene3D" id="1.10.10.10">
    <property type="entry name" value="Winged helix-like DNA-binding domain superfamily/Winged helix DNA-binding domain"/>
    <property type="match status" value="1"/>
</dbReference>
<evidence type="ECO:0000256" key="3">
    <source>
        <dbReference type="SAM" id="MobiDB-lite"/>
    </source>
</evidence>
<dbReference type="PANTHER" id="PTHR22792:SF132">
    <property type="entry name" value="LA-RELATED PROTEIN 1"/>
    <property type="match status" value="1"/>
</dbReference>
<dbReference type="GO" id="GO:0045727">
    <property type="term" value="P:positive regulation of translation"/>
    <property type="evidence" value="ECO:0007669"/>
    <property type="project" value="TreeGrafter"/>
</dbReference>
<sequence>MAATTSPALPAFSYAQAAKGLAPAGSTAQSQAEPSVNNPDMLSTERMSSIPEPEKLDSLNVTAGVGKDNEISNGLISKMVHDDVKTGSTTKSTLDNSSTSTTKQTSSSLSGSKQVSESTSPSLVASVTTLPREDEIFSNQNGSSESWDKQSQNSALVEKPVQMADNGKVHSADDDWVTVSAPKTEKELKAAPIPAVNIWQQRREAQAAKAKADAVLRSSTVSAAPNKPKPQSQPPARPVEAQGDDDETKRKSSAKLSEKGDGNSKKKQFDDPKARDDGKSLARPGRASEPDKENTEFLTAPPSVGDASSWPTPDTVLHDERKKSQAQDKGDSKSPGMKPNQKWVPVPYVPSAKFNTPLPSTMSRRGGRPIRGSREGGNRGGHVPQGQGNIGEKTEKTKPMGPPPVPKQASEQQRGRGHETVAGSRATFTPTQGRRAASVGPAFPDHHRRSTQIDVSDGTTFQGKKQATGGSQDPSTAPAPIENEEGATSTKSRPDSRSISHQSSLPHRAGTYDSARHVSGESHAHPRSYAGTERRNTYVEVDRQTEASGRRERRESNKDYPRTRDSDFKTESWRDREFTGERTEQRSGRGRGGYRGRGAHSTYTPSQSNQTHSFTAPLPQQPFAGGKPHTLGERHRQSSAPYAGIPPQSNHRSASRSQSIATHGVYPGVPNNFSTALTPIQTDMSGMIGGYPTLYPGIMSAVPYNAALEPMALISMVSAQLEYYFSIENLCKDMYLRSHMDSQGWVPLSVIAGFNRIKSLTEDMGLIRHVCQVSRNIEFRPGDDGNDRLRKPEKWEHWVLEMDQRQAHARNEGPPPFQEPQSPPQPNSIFPSMSQMTSPTWAPGPFYDGYAEAPGYNAAASPSGNQDASTPSPSNIPDLPVSEDFSLMNGQAELTHGHSGDVPDTSNAATLAQTFYPGGPGRVNADIPTTNGHAPASPQEIGIDNVFSNERMNELHVCVRHPTPQYLPPFISPGARTFSHGSIDYQTPVGAQLANPLPSLRGGAGSPKGLDSSPHHSASIENSAGNTDGGVFWMKDGTPPDSWNQEGSTSEKYQSLHDRALAERSPGIITDDMDWLYQFWSHFLVRNFNSDMYNDFRTVAWEDAAAGQDGGLNHLSQYYGAILTGQRVLTKELARDIVKLAEADLEHKRQMFYKLRSAIRDGAFNMKSRIMIEKFLTPHFKDELER</sequence>
<evidence type="ECO:0000313" key="6">
    <source>
        <dbReference type="Proteomes" id="UP000606974"/>
    </source>
</evidence>
<dbReference type="Proteomes" id="UP000606974">
    <property type="component" value="Unassembled WGS sequence"/>
</dbReference>
<dbReference type="CDD" id="cd07323">
    <property type="entry name" value="LAM"/>
    <property type="match status" value="1"/>
</dbReference>
<feature type="compositionally biased region" description="Polar residues" evidence="3">
    <location>
        <begin position="86"/>
        <end position="96"/>
    </location>
</feature>
<dbReference type="EMBL" id="JAACFV010000006">
    <property type="protein sequence ID" value="KAF7513347.1"/>
    <property type="molecule type" value="Genomic_DNA"/>
</dbReference>
<dbReference type="AlphaFoldDB" id="A0A8H7AS75"/>
<feature type="compositionally biased region" description="Polar residues" evidence="3">
    <location>
        <begin position="353"/>
        <end position="363"/>
    </location>
</feature>
<feature type="compositionally biased region" description="Pro residues" evidence="3">
    <location>
        <begin position="813"/>
        <end position="826"/>
    </location>
</feature>
<name>A0A8H7AS75_9EURO</name>
<dbReference type="InterPro" id="IPR006630">
    <property type="entry name" value="La_HTH"/>
</dbReference>
<feature type="compositionally biased region" description="Polar residues" evidence="3">
    <location>
        <begin position="26"/>
        <end position="47"/>
    </location>
</feature>
<dbReference type="InterPro" id="IPR045180">
    <property type="entry name" value="La_dom_prot"/>
</dbReference>
<comment type="caution">
    <text evidence="5">The sequence shown here is derived from an EMBL/GenBank/DDBJ whole genome shotgun (WGS) entry which is preliminary data.</text>
</comment>
<dbReference type="SMART" id="SM00715">
    <property type="entry name" value="LA"/>
    <property type="match status" value="1"/>
</dbReference>
<feature type="compositionally biased region" description="Pro residues" evidence="3">
    <location>
        <begin position="227"/>
        <end position="237"/>
    </location>
</feature>
<feature type="compositionally biased region" description="Basic residues" evidence="3">
    <location>
        <begin position="588"/>
        <end position="598"/>
    </location>
</feature>
<dbReference type="SUPFAM" id="SSF46785">
    <property type="entry name" value="Winged helix' DNA-binding domain"/>
    <property type="match status" value="1"/>
</dbReference>
<feature type="region of interest" description="Disordered" evidence="3">
    <location>
        <begin position="18"/>
        <end position="663"/>
    </location>
</feature>
<feature type="compositionally biased region" description="Polar residues" evidence="3">
    <location>
        <begin position="452"/>
        <end position="475"/>
    </location>
</feature>
<proteinExistence type="predicted"/>
<feature type="compositionally biased region" description="Polar residues" evidence="3">
    <location>
        <begin position="601"/>
        <end position="614"/>
    </location>
</feature>
<feature type="compositionally biased region" description="Polar residues" evidence="3">
    <location>
        <begin position="1015"/>
        <end position="1026"/>
    </location>
</feature>
<dbReference type="PANTHER" id="PTHR22792">
    <property type="entry name" value="LUPUS LA PROTEIN-RELATED"/>
    <property type="match status" value="1"/>
</dbReference>
<dbReference type="PROSITE" id="PS50961">
    <property type="entry name" value="HTH_LA"/>
    <property type="match status" value="1"/>
</dbReference>
<dbReference type="GO" id="GO:0005829">
    <property type="term" value="C:cytosol"/>
    <property type="evidence" value="ECO:0007669"/>
    <property type="project" value="TreeGrafter"/>
</dbReference>
<dbReference type="GO" id="GO:0048255">
    <property type="term" value="P:mRNA stabilization"/>
    <property type="evidence" value="ECO:0007669"/>
    <property type="project" value="InterPro"/>
</dbReference>
<feature type="compositionally biased region" description="Low complexity" evidence="3">
    <location>
        <begin position="97"/>
        <end position="118"/>
    </location>
</feature>
<feature type="compositionally biased region" description="Polar residues" evidence="3">
    <location>
        <begin position="860"/>
        <end position="875"/>
    </location>
</feature>
<feature type="compositionally biased region" description="Polar residues" evidence="3">
    <location>
        <begin position="827"/>
        <end position="837"/>
    </location>
</feature>
<feature type="region of interest" description="Disordered" evidence="3">
    <location>
        <begin position="857"/>
        <end position="883"/>
    </location>
</feature>
<evidence type="ECO:0000256" key="1">
    <source>
        <dbReference type="ARBA" id="ARBA00022884"/>
    </source>
</evidence>
<feature type="region of interest" description="Disordered" evidence="3">
    <location>
        <begin position="994"/>
        <end position="1049"/>
    </location>
</feature>
<evidence type="ECO:0000256" key="2">
    <source>
        <dbReference type="PROSITE-ProRule" id="PRU00332"/>
    </source>
</evidence>
<feature type="compositionally biased region" description="Basic and acidic residues" evidence="3">
    <location>
        <begin position="532"/>
        <end position="587"/>
    </location>
</feature>
<dbReference type="Pfam" id="PF21071">
    <property type="entry name" value="LARP1_HEAT"/>
    <property type="match status" value="1"/>
</dbReference>
<dbReference type="InterPro" id="IPR036390">
    <property type="entry name" value="WH_DNA-bd_sf"/>
</dbReference>
<feature type="compositionally biased region" description="Basic and acidic residues" evidence="3">
    <location>
        <begin position="514"/>
        <end position="524"/>
    </location>
</feature>
<dbReference type="SMART" id="SM00684">
    <property type="entry name" value="DM15"/>
    <property type="match status" value="2"/>
</dbReference>
<feature type="domain" description="HTH La-type RNA-binding" evidence="4">
    <location>
        <begin position="707"/>
        <end position="801"/>
    </location>
</feature>
<feature type="compositionally biased region" description="Basic and acidic residues" evidence="3">
    <location>
        <begin position="201"/>
        <end position="214"/>
    </location>
</feature>
<dbReference type="Pfam" id="PF05383">
    <property type="entry name" value="La"/>
    <property type="match status" value="1"/>
</dbReference>
<feature type="region of interest" description="Disordered" evidence="3">
    <location>
        <begin position="805"/>
        <end position="837"/>
    </location>
</feature>
<dbReference type="InterPro" id="IPR036388">
    <property type="entry name" value="WH-like_DNA-bd_sf"/>
</dbReference>
<evidence type="ECO:0000313" key="5">
    <source>
        <dbReference type="EMBL" id="KAF7513347.1"/>
    </source>
</evidence>
<protein>
    <recommendedName>
        <fullName evidence="4">HTH La-type RNA-binding domain-containing protein</fullName>
    </recommendedName>
</protein>
<dbReference type="InterPro" id="IPR006607">
    <property type="entry name" value="DM15"/>
</dbReference>
<accession>A0A8H7AS75</accession>
<dbReference type="GO" id="GO:0010494">
    <property type="term" value="C:cytoplasmic stress granule"/>
    <property type="evidence" value="ECO:0007669"/>
    <property type="project" value="TreeGrafter"/>
</dbReference>
<feature type="compositionally biased region" description="Polar residues" evidence="3">
    <location>
        <begin position="137"/>
        <end position="155"/>
    </location>
</feature>
<dbReference type="OrthoDB" id="340227at2759"/>
<feature type="compositionally biased region" description="Polar residues" evidence="3">
    <location>
        <begin position="647"/>
        <end position="661"/>
    </location>
</feature>
<dbReference type="GO" id="GO:0000339">
    <property type="term" value="F:RNA cap binding"/>
    <property type="evidence" value="ECO:0007669"/>
    <property type="project" value="InterPro"/>
</dbReference>
<evidence type="ECO:0000259" key="4">
    <source>
        <dbReference type="PROSITE" id="PS50961"/>
    </source>
</evidence>
<feature type="compositionally biased region" description="Polar residues" evidence="3">
    <location>
        <begin position="119"/>
        <end position="129"/>
    </location>
</feature>
<feature type="compositionally biased region" description="Basic and acidic residues" evidence="3">
    <location>
        <begin position="316"/>
        <end position="332"/>
    </location>
</feature>